<protein>
    <submittedName>
        <fullName evidence="1">Uncharacterized protein</fullName>
    </submittedName>
</protein>
<sequence>MGWDFAARASSSASTLVPRKGTFIDVHAADVTFTGPAPLRAACPEGALEGI</sequence>
<dbReference type="EMBL" id="BAAANN010000020">
    <property type="protein sequence ID" value="GAA1969804.1"/>
    <property type="molecule type" value="Genomic_DNA"/>
</dbReference>
<gene>
    <name evidence="1" type="ORF">GCM10009754_49300</name>
</gene>
<keyword evidence="2" id="KW-1185">Reference proteome</keyword>
<name>A0ABN2RJT8_9PSEU</name>
<evidence type="ECO:0000313" key="1">
    <source>
        <dbReference type="EMBL" id="GAA1969804.1"/>
    </source>
</evidence>
<dbReference type="Proteomes" id="UP001501116">
    <property type="component" value="Unassembled WGS sequence"/>
</dbReference>
<evidence type="ECO:0000313" key="2">
    <source>
        <dbReference type="Proteomes" id="UP001501116"/>
    </source>
</evidence>
<organism evidence="1 2">
    <name type="scientific">Amycolatopsis minnesotensis</name>
    <dbReference type="NCBI Taxonomy" id="337894"/>
    <lineage>
        <taxon>Bacteria</taxon>
        <taxon>Bacillati</taxon>
        <taxon>Actinomycetota</taxon>
        <taxon>Actinomycetes</taxon>
        <taxon>Pseudonocardiales</taxon>
        <taxon>Pseudonocardiaceae</taxon>
        <taxon>Amycolatopsis</taxon>
    </lineage>
</organism>
<accession>A0ABN2RJT8</accession>
<reference evidence="1 2" key="1">
    <citation type="journal article" date="2019" name="Int. J. Syst. Evol. Microbiol.">
        <title>The Global Catalogue of Microorganisms (GCM) 10K type strain sequencing project: providing services to taxonomists for standard genome sequencing and annotation.</title>
        <authorList>
            <consortium name="The Broad Institute Genomics Platform"/>
            <consortium name="The Broad Institute Genome Sequencing Center for Infectious Disease"/>
            <person name="Wu L."/>
            <person name="Ma J."/>
        </authorList>
    </citation>
    <scope>NUCLEOTIDE SEQUENCE [LARGE SCALE GENOMIC DNA]</scope>
    <source>
        <strain evidence="1 2">JCM 14545</strain>
    </source>
</reference>
<comment type="caution">
    <text evidence="1">The sequence shown here is derived from an EMBL/GenBank/DDBJ whole genome shotgun (WGS) entry which is preliminary data.</text>
</comment>
<proteinExistence type="predicted"/>